<dbReference type="WBParaSite" id="sdigi.contig307.g7290.t1">
    <property type="protein sequence ID" value="sdigi.contig307.g7290.t1"/>
    <property type="gene ID" value="sdigi.contig307.g7290"/>
</dbReference>
<keyword evidence="1" id="KW-0175">Coiled coil</keyword>
<dbReference type="Proteomes" id="UP000887581">
    <property type="component" value="Unplaced"/>
</dbReference>
<sequence length="385" mass="44333">MIYTPPEKRRCVKSIKEGKNNVEDLRKNDYTTGNTKKDDNNDTRNAKSSRINMEDVADDIMGKDNTNGTGRDDDDDDALLLSQAMDNEDWVAPTQPDKSLFLSDALREGLLKQFDEIPYGGDVHMLTQEINRLRKQLGDSLGENQMLSYKVRNLNRENALLQDNLIRVQENFEQKFLEQKSHFERSERDMKSVIVYQEQDLRTKEFRDRLNNSTSVATENDLAEMATTSGIGRQNSPSVRVKKVSVPSFQSGSYFPRTLNDSPMLRKAFAHRKLVVNDTFRAIDSQERRYISNTVSDQNDSCDISEKGIRGTSSYQETQTLNPDMYNCMGYLLPDNRLSQFYGVYDEMISLGFRSVSSEMPSNRNWKLTRPMCDILAEQGKHWCR</sequence>
<feature type="coiled-coil region" evidence="1">
    <location>
        <begin position="144"/>
        <end position="171"/>
    </location>
</feature>
<evidence type="ECO:0000256" key="2">
    <source>
        <dbReference type="SAM" id="MobiDB-lite"/>
    </source>
</evidence>
<feature type="region of interest" description="Disordered" evidence="2">
    <location>
        <begin position="23"/>
        <end position="55"/>
    </location>
</feature>
<keyword evidence="3" id="KW-1185">Reference proteome</keyword>
<evidence type="ECO:0000256" key="1">
    <source>
        <dbReference type="SAM" id="Coils"/>
    </source>
</evidence>
<evidence type="ECO:0000313" key="3">
    <source>
        <dbReference type="Proteomes" id="UP000887581"/>
    </source>
</evidence>
<organism evidence="3 4">
    <name type="scientific">Setaria digitata</name>
    <dbReference type="NCBI Taxonomy" id="48799"/>
    <lineage>
        <taxon>Eukaryota</taxon>
        <taxon>Metazoa</taxon>
        <taxon>Ecdysozoa</taxon>
        <taxon>Nematoda</taxon>
        <taxon>Chromadorea</taxon>
        <taxon>Rhabditida</taxon>
        <taxon>Spirurina</taxon>
        <taxon>Spiruromorpha</taxon>
        <taxon>Filarioidea</taxon>
        <taxon>Setariidae</taxon>
        <taxon>Setaria</taxon>
    </lineage>
</organism>
<accession>A0A915PPI4</accession>
<dbReference type="AlphaFoldDB" id="A0A915PPI4"/>
<protein>
    <submittedName>
        <fullName evidence="4">Uncharacterized protein</fullName>
    </submittedName>
</protein>
<evidence type="ECO:0000313" key="4">
    <source>
        <dbReference type="WBParaSite" id="sdigi.contig307.g7290.t1"/>
    </source>
</evidence>
<feature type="compositionally biased region" description="Basic and acidic residues" evidence="2">
    <location>
        <begin position="23"/>
        <end position="45"/>
    </location>
</feature>
<name>A0A915PPI4_9BILA</name>
<proteinExistence type="predicted"/>
<reference evidence="4" key="1">
    <citation type="submission" date="2022-11" db="UniProtKB">
        <authorList>
            <consortium name="WormBaseParasite"/>
        </authorList>
    </citation>
    <scope>IDENTIFICATION</scope>
</reference>